<proteinExistence type="predicted"/>
<evidence type="ECO:0000313" key="3">
    <source>
        <dbReference type="Proteomes" id="UP000054636"/>
    </source>
</evidence>
<name>A0A0W8DA32_PHYNI</name>
<comment type="caution">
    <text evidence="2">The sequence shown here is derived from an EMBL/GenBank/DDBJ whole genome shotgun (WGS) entry which is preliminary data.</text>
</comment>
<evidence type="ECO:0000313" key="2">
    <source>
        <dbReference type="EMBL" id="KUF93231.1"/>
    </source>
</evidence>
<dbReference type="EMBL" id="LNFP01000403">
    <property type="protein sequence ID" value="KUF93231.1"/>
    <property type="molecule type" value="Genomic_DNA"/>
</dbReference>
<organism evidence="2 3">
    <name type="scientific">Phytophthora nicotianae</name>
    <name type="common">Potato buckeye rot agent</name>
    <name type="synonym">Phytophthora parasitica</name>
    <dbReference type="NCBI Taxonomy" id="4792"/>
    <lineage>
        <taxon>Eukaryota</taxon>
        <taxon>Sar</taxon>
        <taxon>Stramenopiles</taxon>
        <taxon>Oomycota</taxon>
        <taxon>Peronosporomycetes</taxon>
        <taxon>Peronosporales</taxon>
        <taxon>Peronosporaceae</taxon>
        <taxon>Phytophthora</taxon>
    </lineage>
</organism>
<feature type="region of interest" description="Disordered" evidence="1">
    <location>
        <begin position="549"/>
        <end position="571"/>
    </location>
</feature>
<sequence>MAVWSSAAFLGMFGDPYLRGTPYEAGGDPQALVGALSGLSQLLQPQQQPGNETDPVTFSLTVEQERVLQTTVLPQLAFCGQWAENGAKVEDAVQFQAFLAEWKAELAKLQIGQPVMVPGGYVGNINSHSIIYVVEKTNDAEYSFTVCNKGPGAEMYHPCKVEGDAEKIRVQSCIQIGAILATRFLDMAFWTLLFSLWMRKPPSEYHRVETIYDVLLPWLAGDKLLPLASEMTEKLVLHVSLRPTEYDARKISEMIGSIAYVHNWHCFGMKLSTDSDDEKGGLSAEERLLRWLQAQGIDTANVGKKSLDKYLKGRPLYLKIGMQTIQAPSIVALRNSEGKELQLPPGDVLEAEIFETMQLHRRSIVDWLAGLPKTNRNKVLGGIVQIALRSNEQADTWEWLEESGVGGAGKYSCRQQELKLDAQTGEILWRNDELKPVPDSMTQYADFMAIFGNNSLHCGLVARQEHRLWVNIVGTDFQLVEWDDPTDEVDQGVGAPVVYEPGSVGNSDDPNDDSQELKMYWECPACTCANFNGDNPNAACDVCGTPRVARAPPQPSRGHREEKPKQPGDDGFRYLGRVFSRPFDIYSEEEHPHAGEQWFVDLVGNALRLMYPPVPDDKKLPYTLFLPSDPLPDNATHVRLIGLDRGSDDKDKEKIATFKEIVAYRTMQVMHIYALVSHGRRLYRKLIFTSNSRLSLHSFPLNISPDQGPVDPALLRASGEPTERQMLGGSLIVLRKNHLLNGTEQFVPHAFCKVLFLAACWRIFAFGWEKMDVFEANPWIRSPSGSDIEWRLR</sequence>
<protein>
    <submittedName>
        <fullName evidence="2">Interferon alpha-inducible protein 27</fullName>
    </submittedName>
</protein>
<gene>
    <name evidence="2" type="ORF">AM588_10007502</name>
</gene>
<evidence type="ECO:0000256" key="1">
    <source>
        <dbReference type="SAM" id="MobiDB-lite"/>
    </source>
</evidence>
<accession>A0A0W8DA32</accession>
<feature type="region of interest" description="Disordered" evidence="1">
    <location>
        <begin position="494"/>
        <end position="513"/>
    </location>
</feature>
<reference evidence="2 3" key="1">
    <citation type="submission" date="2015-11" db="EMBL/GenBank/DDBJ databases">
        <title>Genomes and virulence difference between two physiological races of Phytophthora nicotianae.</title>
        <authorList>
            <person name="Liu H."/>
            <person name="Ma X."/>
            <person name="Yu H."/>
            <person name="Fang D."/>
            <person name="Li Y."/>
            <person name="Wang X."/>
            <person name="Wang W."/>
            <person name="Dong Y."/>
            <person name="Xiao B."/>
        </authorList>
    </citation>
    <scope>NUCLEOTIDE SEQUENCE [LARGE SCALE GENOMIC DNA]</scope>
    <source>
        <strain evidence="3">race 1</strain>
    </source>
</reference>
<dbReference type="AlphaFoldDB" id="A0A0W8DA32"/>
<dbReference type="Proteomes" id="UP000054636">
    <property type="component" value="Unassembled WGS sequence"/>
</dbReference>
<feature type="compositionally biased region" description="Basic and acidic residues" evidence="1">
    <location>
        <begin position="558"/>
        <end position="571"/>
    </location>
</feature>